<dbReference type="PANTHER" id="PTHR44858:SF1">
    <property type="entry name" value="UDP-N-ACETYLGLUCOSAMINE--PEPTIDE N-ACETYLGLUCOSAMINYLTRANSFERASE SPINDLY-RELATED"/>
    <property type="match status" value="1"/>
</dbReference>
<feature type="repeat" description="TPR" evidence="3">
    <location>
        <begin position="133"/>
        <end position="166"/>
    </location>
</feature>
<dbReference type="InterPro" id="IPR015374">
    <property type="entry name" value="ChAPs"/>
</dbReference>
<keyword evidence="2 3" id="KW-0802">TPR repeat</keyword>
<reference evidence="4" key="1">
    <citation type="submission" date="2021-04" db="EMBL/GenBank/DDBJ databases">
        <title>Genome sequence of Woronichinia naegeliana from Washington state freshwater lake bloom.</title>
        <authorList>
            <person name="Dreher T.W."/>
        </authorList>
    </citation>
    <scope>NUCLEOTIDE SEQUENCE</scope>
    <source>
        <strain evidence="4">WA131</strain>
    </source>
</reference>
<dbReference type="GO" id="GO:0012505">
    <property type="term" value="C:endomembrane system"/>
    <property type="evidence" value="ECO:0007669"/>
    <property type="project" value="UniProtKB-ARBA"/>
</dbReference>
<evidence type="ECO:0000256" key="1">
    <source>
        <dbReference type="ARBA" id="ARBA00022737"/>
    </source>
</evidence>
<gene>
    <name evidence="4" type="ORF">KA717_17970</name>
</gene>
<dbReference type="GO" id="GO:0016192">
    <property type="term" value="P:vesicle-mediated transport"/>
    <property type="evidence" value="ECO:0007669"/>
    <property type="project" value="UniProtKB-ARBA"/>
</dbReference>
<proteinExistence type="predicted"/>
<keyword evidence="1" id="KW-0677">Repeat</keyword>
<dbReference type="PANTHER" id="PTHR44858">
    <property type="entry name" value="TETRATRICOPEPTIDE REPEAT PROTEIN 6"/>
    <property type="match status" value="1"/>
</dbReference>
<organism evidence="4">
    <name type="scientific">Woronichinia naegeliana WA131</name>
    <dbReference type="NCBI Taxonomy" id="2824559"/>
    <lineage>
        <taxon>Bacteria</taxon>
        <taxon>Bacillati</taxon>
        <taxon>Cyanobacteriota</taxon>
        <taxon>Cyanophyceae</taxon>
        <taxon>Synechococcales</taxon>
        <taxon>Coelosphaeriaceae</taxon>
        <taxon>Woronichinia</taxon>
    </lineage>
</organism>
<dbReference type="SMART" id="SM00028">
    <property type="entry name" value="TPR"/>
    <property type="match status" value="5"/>
</dbReference>
<protein>
    <submittedName>
        <fullName evidence="4">Tetratricopeptide repeat protein</fullName>
    </submittedName>
</protein>
<feature type="repeat" description="TPR" evidence="3">
    <location>
        <begin position="167"/>
        <end position="200"/>
    </location>
</feature>
<feature type="repeat" description="TPR" evidence="3">
    <location>
        <begin position="99"/>
        <end position="132"/>
    </location>
</feature>
<evidence type="ECO:0000256" key="2">
    <source>
        <dbReference type="ARBA" id="ARBA00022803"/>
    </source>
</evidence>
<dbReference type="InterPro" id="IPR011990">
    <property type="entry name" value="TPR-like_helical_dom_sf"/>
</dbReference>
<dbReference type="InterPro" id="IPR019734">
    <property type="entry name" value="TPR_rpt"/>
</dbReference>
<dbReference type="Pfam" id="PF13414">
    <property type="entry name" value="TPR_11"/>
    <property type="match status" value="2"/>
</dbReference>
<feature type="repeat" description="TPR" evidence="3">
    <location>
        <begin position="201"/>
        <end position="234"/>
    </location>
</feature>
<dbReference type="Proteomes" id="UP001065613">
    <property type="component" value="Chromosome"/>
</dbReference>
<evidence type="ECO:0000313" key="4">
    <source>
        <dbReference type="EMBL" id="UXE64213.1"/>
    </source>
</evidence>
<dbReference type="GO" id="GO:0005737">
    <property type="term" value="C:cytoplasm"/>
    <property type="evidence" value="ECO:0007669"/>
    <property type="project" value="UniProtKB-ARBA"/>
</dbReference>
<dbReference type="PROSITE" id="PS50293">
    <property type="entry name" value="TPR_REGION"/>
    <property type="match status" value="1"/>
</dbReference>
<dbReference type="KEGG" id="wna:KA717_17970"/>
<dbReference type="PROSITE" id="PS50005">
    <property type="entry name" value="TPR"/>
    <property type="match status" value="4"/>
</dbReference>
<evidence type="ECO:0000256" key="3">
    <source>
        <dbReference type="PROSITE-ProRule" id="PRU00339"/>
    </source>
</evidence>
<dbReference type="Gene3D" id="1.25.40.10">
    <property type="entry name" value="Tetratricopeptide repeat domain"/>
    <property type="match status" value="2"/>
</dbReference>
<dbReference type="GO" id="GO:0046813">
    <property type="term" value="P:receptor-mediated virion attachment to host cell"/>
    <property type="evidence" value="ECO:0007669"/>
    <property type="project" value="TreeGrafter"/>
</dbReference>
<dbReference type="EMBL" id="CP073041">
    <property type="protein sequence ID" value="UXE64213.1"/>
    <property type="molecule type" value="Genomic_DNA"/>
</dbReference>
<sequence length="316" mass="35304">MGQSRLAICSNYTLQIKLDTTVPKRNWLLFLLMGMGFWTWATPSQGQALLPYNPNLNTEQIEQQGLSLTEDVIQLVRFQQYDLALARAKLAVQLAPQRFQTWFILGTLYLQQDKVDLGIQSLLKAQSMAPEEAGIKFTLGNAYFQKGDYTTAIAALQAGLKIKPETTAALFDLGNSYLKLGQYGDAILSYEKAVSIDKNFWPAINNMGLVNFEQGDLEGALKKWDQAISIDKEQAEPQLARAVALYSQGKQEVGLKAGETALKLDSRYADLKFLQENLWGDRLLQETKTFLSNPQIKTFLATLPPPSENIDKKAAE</sequence>
<name>A0A977PZE0_9CYAN</name>
<dbReference type="InterPro" id="IPR050498">
    <property type="entry name" value="Ycf3"/>
</dbReference>
<accession>A0A977PZE0</accession>
<dbReference type="AlphaFoldDB" id="A0A977PZE0"/>
<dbReference type="GO" id="GO:0009279">
    <property type="term" value="C:cell outer membrane"/>
    <property type="evidence" value="ECO:0007669"/>
    <property type="project" value="TreeGrafter"/>
</dbReference>
<dbReference type="GO" id="GO:0032991">
    <property type="term" value="C:protein-containing complex"/>
    <property type="evidence" value="ECO:0007669"/>
    <property type="project" value="UniProtKB-ARBA"/>
</dbReference>
<dbReference type="Pfam" id="PF09295">
    <property type="entry name" value="ChAPs"/>
    <property type="match status" value="1"/>
</dbReference>
<dbReference type="SUPFAM" id="SSF48452">
    <property type="entry name" value="TPR-like"/>
    <property type="match status" value="2"/>
</dbReference>